<dbReference type="GO" id="GO:0008195">
    <property type="term" value="F:phosphatidate phosphatase activity"/>
    <property type="evidence" value="ECO:0007669"/>
    <property type="project" value="InterPro"/>
</dbReference>
<feature type="transmembrane region" description="Helical" evidence="2">
    <location>
        <begin position="497"/>
        <end position="517"/>
    </location>
</feature>
<dbReference type="PANTHER" id="PTHR28208">
    <property type="entry name" value="PHOSPHATIDATE PHOSPHATASE APP1"/>
    <property type="match status" value="1"/>
</dbReference>
<evidence type="ECO:0000259" key="4">
    <source>
        <dbReference type="Pfam" id="PF09949"/>
    </source>
</evidence>
<dbReference type="GO" id="GO:0030479">
    <property type="term" value="C:actin cortical patch"/>
    <property type="evidence" value="ECO:0007669"/>
    <property type="project" value="TreeGrafter"/>
</dbReference>
<keyword evidence="2" id="KW-0812">Transmembrane</keyword>
<keyword evidence="6" id="KW-1185">Reference proteome</keyword>
<name>A0A2J6QN62_9HELO</name>
<evidence type="ECO:0000256" key="3">
    <source>
        <dbReference type="SAM" id="SignalP"/>
    </source>
</evidence>
<protein>
    <recommendedName>
        <fullName evidence="4">Phosphatidate phosphatase APP1 catalytic domain-containing protein</fullName>
    </recommendedName>
</protein>
<dbReference type="STRING" id="1745343.A0A2J6QN62"/>
<evidence type="ECO:0000256" key="2">
    <source>
        <dbReference type="SAM" id="Phobius"/>
    </source>
</evidence>
<dbReference type="InterPro" id="IPR052935">
    <property type="entry name" value="Mg2+_PAP"/>
</dbReference>
<sequence>MKSIQCLVLALLPAALAAPAPAPVQAVAAPHPMITARASLTDRTPTRVQERDIISSIAGLGSYLSSVLGTYPSYVASGVPNFFQDFPTGTAVESSLGISDSDLAATPTQVLNIPGYANWTEQGWNLRFHGNVFKQPNISESKLDDLANGFLIGTSIQQLPPAEQTQARNLTAEIYVVQQGGVNVTMNIEPASSQVSDGTSSGSGAITSPGGAQNITLVGETTPEGDFDQFLPLKNVSGAGGYLLPGNDTTTIQRVNVYAQGTDTGNATSYLVPEAGLTIVSDIDDILRITRIYQPADGLLNSFAKAYVPWMNMPDIYANWSKSIPDFHFHYLTTTPEQVTRNYMDFIYKTYPGGSFDTRPLNFSDVSETLSVRKFLLEKIFQSYPKRKFILIADTSNSDVMRDYPAMATEFPGQVQCIFLRNTSATDSGDKFPYDTSGFQNLSQSMYMFFVVPDDLTNLDILNGQCYNATIKQNVTFSEQGLPFGLSKKSAAPRVNAGWNGLVVVGLVMVLGSCLGLL</sequence>
<dbReference type="InterPro" id="IPR019236">
    <property type="entry name" value="APP1_cat"/>
</dbReference>
<dbReference type="PANTHER" id="PTHR28208:SF2">
    <property type="entry name" value="PHOSPHATIDATE PHOSPHATASE APP1 CATALYTIC DOMAIN-CONTAINING PROTEIN"/>
    <property type="match status" value="1"/>
</dbReference>
<keyword evidence="2" id="KW-1133">Transmembrane helix</keyword>
<organism evidence="5 6">
    <name type="scientific">Hyaloscypha hepaticicola</name>
    <dbReference type="NCBI Taxonomy" id="2082293"/>
    <lineage>
        <taxon>Eukaryota</taxon>
        <taxon>Fungi</taxon>
        <taxon>Dikarya</taxon>
        <taxon>Ascomycota</taxon>
        <taxon>Pezizomycotina</taxon>
        <taxon>Leotiomycetes</taxon>
        <taxon>Helotiales</taxon>
        <taxon>Hyaloscyphaceae</taxon>
        <taxon>Hyaloscypha</taxon>
    </lineage>
</organism>
<evidence type="ECO:0000256" key="1">
    <source>
        <dbReference type="SAM" id="MobiDB-lite"/>
    </source>
</evidence>
<dbReference type="OrthoDB" id="414243at2759"/>
<dbReference type="Proteomes" id="UP000235672">
    <property type="component" value="Unassembled WGS sequence"/>
</dbReference>
<evidence type="ECO:0000313" key="6">
    <source>
        <dbReference type="Proteomes" id="UP000235672"/>
    </source>
</evidence>
<feature type="compositionally biased region" description="Low complexity" evidence="1">
    <location>
        <begin position="192"/>
        <end position="204"/>
    </location>
</feature>
<gene>
    <name evidence="5" type="ORF">NA56DRAFT_640465</name>
</gene>
<feature type="chain" id="PRO_5014473708" description="Phosphatidate phosphatase APP1 catalytic domain-containing protein" evidence="3">
    <location>
        <begin position="18"/>
        <end position="518"/>
    </location>
</feature>
<dbReference type="EMBL" id="KZ613465">
    <property type="protein sequence ID" value="PMD27679.1"/>
    <property type="molecule type" value="Genomic_DNA"/>
</dbReference>
<feature type="signal peptide" evidence="3">
    <location>
        <begin position="1"/>
        <end position="17"/>
    </location>
</feature>
<accession>A0A2J6QN62</accession>
<dbReference type="AlphaFoldDB" id="A0A2J6QN62"/>
<reference evidence="5 6" key="1">
    <citation type="submission" date="2016-05" db="EMBL/GenBank/DDBJ databases">
        <title>A degradative enzymes factory behind the ericoid mycorrhizal symbiosis.</title>
        <authorList>
            <consortium name="DOE Joint Genome Institute"/>
            <person name="Martino E."/>
            <person name="Morin E."/>
            <person name="Grelet G."/>
            <person name="Kuo A."/>
            <person name="Kohler A."/>
            <person name="Daghino S."/>
            <person name="Barry K."/>
            <person name="Choi C."/>
            <person name="Cichocki N."/>
            <person name="Clum A."/>
            <person name="Copeland A."/>
            <person name="Hainaut M."/>
            <person name="Haridas S."/>
            <person name="Labutti K."/>
            <person name="Lindquist E."/>
            <person name="Lipzen A."/>
            <person name="Khouja H.-R."/>
            <person name="Murat C."/>
            <person name="Ohm R."/>
            <person name="Olson A."/>
            <person name="Spatafora J."/>
            <person name="Veneault-Fourrey C."/>
            <person name="Henrissat B."/>
            <person name="Grigoriev I."/>
            <person name="Martin F."/>
            <person name="Perotto S."/>
        </authorList>
    </citation>
    <scope>NUCLEOTIDE SEQUENCE [LARGE SCALE GENOMIC DNA]</scope>
    <source>
        <strain evidence="5 6">UAMH 7357</strain>
    </source>
</reference>
<feature type="region of interest" description="Disordered" evidence="1">
    <location>
        <begin position="192"/>
        <end position="212"/>
    </location>
</feature>
<keyword evidence="2" id="KW-0472">Membrane</keyword>
<dbReference type="Pfam" id="PF09949">
    <property type="entry name" value="APP1_cat"/>
    <property type="match status" value="1"/>
</dbReference>
<keyword evidence="3" id="KW-0732">Signal</keyword>
<evidence type="ECO:0000313" key="5">
    <source>
        <dbReference type="EMBL" id="PMD27679.1"/>
    </source>
</evidence>
<feature type="domain" description="Phosphatidate phosphatase APP1 catalytic" evidence="4">
    <location>
        <begin position="278"/>
        <end position="422"/>
    </location>
</feature>
<proteinExistence type="predicted"/>